<keyword evidence="6" id="KW-0545">Nucleotide biosynthesis</keyword>
<dbReference type="Gene3D" id="3.40.50.300">
    <property type="entry name" value="P-loop containing nucleotide triphosphate hydrolases"/>
    <property type="match status" value="1"/>
</dbReference>
<dbReference type="AlphaFoldDB" id="B6K7E8"/>
<dbReference type="OMA" id="YWHQFDA"/>
<feature type="domain" description="Thymidylate kinase-like" evidence="10">
    <location>
        <begin position="8"/>
        <end position="193"/>
    </location>
</feature>
<dbReference type="GO" id="GO:0006227">
    <property type="term" value="P:dUDP biosynthetic process"/>
    <property type="evidence" value="ECO:0000318"/>
    <property type="project" value="GO_Central"/>
</dbReference>
<dbReference type="GO" id="GO:0006233">
    <property type="term" value="P:dTDP biosynthetic process"/>
    <property type="evidence" value="ECO:0000318"/>
    <property type="project" value="GO_Central"/>
</dbReference>
<organism evidence="11 13">
    <name type="scientific">Schizosaccharomyces japonicus (strain yFS275 / FY16936)</name>
    <name type="common">Fission yeast</name>
    <dbReference type="NCBI Taxonomy" id="402676"/>
    <lineage>
        <taxon>Eukaryota</taxon>
        <taxon>Fungi</taxon>
        <taxon>Dikarya</taxon>
        <taxon>Ascomycota</taxon>
        <taxon>Taphrinomycotina</taxon>
        <taxon>Schizosaccharomycetes</taxon>
        <taxon>Schizosaccharomycetales</taxon>
        <taxon>Schizosaccharomycetaceae</taxon>
        <taxon>Schizosaccharomyces</taxon>
    </lineage>
</organism>
<dbReference type="eggNOG" id="KOG3327">
    <property type="taxonomic scope" value="Eukaryota"/>
</dbReference>
<dbReference type="JaponicusDB" id="SJAG_04657">
    <property type="gene designation" value="tmp1"/>
</dbReference>
<dbReference type="FunFam" id="3.40.50.300:FF:000679">
    <property type="entry name" value="Thymidylate kinase"/>
    <property type="match status" value="1"/>
</dbReference>
<dbReference type="GO" id="GO:0005634">
    <property type="term" value="C:nucleus"/>
    <property type="evidence" value="ECO:0000318"/>
    <property type="project" value="GO_Central"/>
</dbReference>
<dbReference type="GO" id="GO:0120136">
    <property type="term" value="F:dUMP kinase activity"/>
    <property type="evidence" value="ECO:0007669"/>
    <property type="project" value="EnsemblFungi"/>
</dbReference>
<comment type="pathway">
    <text evidence="1">Pyrimidine metabolism; dTTP biosynthesis.</text>
</comment>
<evidence type="ECO:0000256" key="5">
    <source>
        <dbReference type="ARBA" id="ARBA00022679"/>
    </source>
</evidence>
<dbReference type="OrthoDB" id="264795at2759"/>
<evidence type="ECO:0000313" key="11">
    <source>
        <dbReference type="EMBL" id="EEB09452.1"/>
    </source>
</evidence>
<dbReference type="PANTHER" id="PTHR10344:SF1">
    <property type="entry name" value="THYMIDYLATE KINASE"/>
    <property type="match status" value="1"/>
</dbReference>
<dbReference type="EMBL" id="KE651168">
    <property type="protein sequence ID" value="EEB09452.1"/>
    <property type="molecule type" value="Genomic_DNA"/>
</dbReference>
<protein>
    <recommendedName>
        <fullName evidence="4">Thymidylate kinase</fullName>
        <ecNumber evidence="3">2.7.4.9</ecNumber>
    </recommendedName>
</protein>
<dbReference type="SUPFAM" id="SSF52540">
    <property type="entry name" value="P-loop containing nucleoside triphosphate hydrolases"/>
    <property type="match status" value="1"/>
</dbReference>
<dbReference type="GO" id="GO:0005524">
    <property type="term" value="F:ATP binding"/>
    <property type="evidence" value="ECO:0007669"/>
    <property type="project" value="UniProtKB-KW"/>
</dbReference>
<dbReference type="NCBIfam" id="TIGR00041">
    <property type="entry name" value="DTMP_kinase"/>
    <property type="match status" value="1"/>
</dbReference>
<evidence type="ECO:0000256" key="9">
    <source>
        <dbReference type="ARBA" id="ARBA00022840"/>
    </source>
</evidence>
<dbReference type="HAMAP" id="MF_00165">
    <property type="entry name" value="Thymidylate_kinase"/>
    <property type="match status" value="1"/>
</dbReference>
<evidence type="ECO:0000313" key="13">
    <source>
        <dbReference type="Proteomes" id="UP000001744"/>
    </source>
</evidence>
<dbReference type="GO" id="GO:0005737">
    <property type="term" value="C:cytoplasm"/>
    <property type="evidence" value="ECO:0000318"/>
    <property type="project" value="GO_Central"/>
</dbReference>
<evidence type="ECO:0000256" key="4">
    <source>
        <dbReference type="ARBA" id="ARBA00017144"/>
    </source>
</evidence>
<dbReference type="Proteomes" id="UP000001744">
    <property type="component" value="Unassembled WGS sequence"/>
</dbReference>
<sequence length="209" mass="23788">MRGKFVVFEGLDRSGKSTQAELLKKALIDRGQRAILLRFPDRGTTIGKQIDAYLKNKNKLPDEAIHLLFSANRWELASTIEAALADGVHCIVDRYSFSGVAFSAAKGMDWDWCKQPERGLPSPDIVLFFQVDPNIASKRAGFGNERYELPVFQRTVAEKYALLRQEFVKERKNDDSWLMIDGNQSIEQVHLKILTIFGSLHVQAETFHF</sequence>
<dbReference type="InterPro" id="IPR039430">
    <property type="entry name" value="Thymidylate_kin-like_dom"/>
</dbReference>
<keyword evidence="7" id="KW-0547">Nucleotide-binding</keyword>
<name>B6K7E8_SCHJY</name>
<dbReference type="InterPro" id="IPR018095">
    <property type="entry name" value="Thymidylate_kin_CS"/>
</dbReference>
<accession>B6K7E8</accession>
<dbReference type="PANTHER" id="PTHR10344">
    <property type="entry name" value="THYMIDYLATE KINASE"/>
    <property type="match status" value="1"/>
</dbReference>
<keyword evidence="8 11" id="KW-0418">Kinase</keyword>
<evidence type="ECO:0000256" key="1">
    <source>
        <dbReference type="ARBA" id="ARBA00004992"/>
    </source>
</evidence>
<dbReference type="CDD" id="cd01672">
    <property type="entry name" value="TMPK"/>
    <property type="match status" value="1"/>
</dbReference>
<dbReference type="Pfam" id="PF02223">
    <property type="entry name" value="Thymidylate_kin"/>
    <property type="match status" value="1"/>
</dbReference>
<proteinExistence type="inferred from homology"/>
<evidence type="ECO:0000256" key="7">
    <source>
        <dbReference type="ARBA" id="ARBA00022741"/>
    </source>
</evidence>
<keyword evidence="5" id="KW-0808">Transferase</keyword>
<dbReference type="InterPro" id="IPR027417">
    <property type="entry name" value="P-loop_NTPase"/>
</dbReference>
<reference evidence="11 13" key="1">
    <citation type="journal article" date="2011" name="Science">
        <title>Comparative functional genomics of the fission yeasts.</title>
        <authorList>
            <person name="Rhind N."/>
            <person name="Chen Z."/>
            <person name="Yassour M."/>
            <person name="Thompson D.A."/>
            <person name="Haas B.J."/>
            <person name="Habib N."/>
            <person name="Wapinski I."/>
            <person name="Roy S."/>
            <person name="Lin M.F."/>
            <person name="Heiman D.I."/>
            <person name="Young S.K."/>
            <person name="Furuya K."/>
            <person name="Guo Y."/>
            <person name="Pidoux A."/>
            <person name="Chen H.M."/>
            <person name="Robbertse B."/>
            <person name="Goldberg J.M."/>
            <person name="Aoki K."/>
            <person name="Bayne E.H."/>
            <person name="Berlin A.M."/>
            <person name="Desjardins C.A."/>
            <person name="Dobbs E."/>
            <person name="Dukaj L."/>
            <person name="Fan L."/>
            <person name="FitzGerald M.G."/>
            <person name="French C."/>
            <person name="Gujja S."/>
            <person name="Hansen K."/>
            <person name="Keifenheim D."/>
            <person name="Levin J.Z."/>
            <person name="Mosher R.A."/>
            <person name="Mueller C.A."/>
            <person name="Pfiffner J."/>
            <person name="Priest M."/>
            <person name="Russ C."/>
            <person name="Smialowska A."/>
            <person name="Swoboda P."/>
            <person name="Sykes S.M."/>
            <person name="Vaughn M."/>
            <person name="Vengrova S."/>
            <person name="Yoder R."/>
            <person name="Zeng Q."/>
            <person name="Allshire R."/>
            <person name="Baulcombe D."/>
            <person name="Birren B.W."/>
            <person name="Brown W."/>
            <person name="Ekwall K."/>
            <person name="Kellis M."/>
            <person name="Leatherwood J."/>
            <person name="Levin H."/>
            <person name="Margalit H."/>
            <person name="Martienssen R."/>
            <person name="Nieduszynski C.A."/>
            <person name="Spatafora J.W."/>
            <person name="Friedman N."/>
            <person name="Dalgaard J.Z."/>
            <person name="Baumann P."/>
            <person name="Niki H."/>
            <person name="Regev A."/>
            <person name="Nusbaum C."/>
        </authorList>
    </citation>
    <scope>NUCLEOTIDE SEQUENCE [LARGE SCALE GENOMIC DNA]</scope>
    <source>
        <strain evidence="13">yFS275 / FY16936</strain>
    </source>
</reference>
<dbReference type="GO" id="GO:0006235">
    <property type="term" value="P:dTTP biosynthetic process"/>
    <property type="evidence" value="ECO:0000318"/>
    <property type="project" value="GO_Central"/>
</dbReference>
<gene>
    <name evidence="12" type="primary">tmp1</name>
    <name evidence="11" type="ORF">SJAG_04657</name>
</gene>
<evidence type="ECO:0000256" key="3">
    <source>
        <dbReference type="ARBA" id="ARBA00012980"/>
    </source>
</evidence>
<evidence type="ECO:0000256" key="6">
    <source>
        <dbReference type="ARBA" id="ARBA00022727"/>
    </source>
</evidence>
<evidence type="ECO:0000256" key="2">
    <source>
        <dbReference type="ARBA" id="ARBA00009776"/>
    </source>
</evidence>
<dbReference type="GeneID" id="7049820"/>
<evidence type="ECO:0000313" key="12">
    <source>
        <dbReference type="JaponicusDB" id="SJAG_04657"/>
    </source>
</evidence>
<dbReference type="VEuPathDB" id="FungiDB:SJAG_04657"/>
<dbReference type="InterPro" id="IPR018094">
    <property type="entry name" value="Thymidylate_kinase"/>
</dbReference>
<dbReference type="HOGENOM" id="CLU_049131_3_1_1"/>
<comment type="similarity">
    <text evidence="2">Belongs to the thymidylate kinase family.</text>
</comment>
<dbReference type="RefSeq" id="XP_002175745.1">
    <property type="nucleotide sequence ID" value="XM_002175709.1"/>
</dbReference>
<dbReference type="EC" id="2.7.4.9" evidence="3"/>
<dbReference type="GO" id="GO:0004550">
    <property type="term" value="F:nucleoside diphosphate kinase activity"/>
    <property type="evidence" value="ECO:0000318"/>
    <property type="project" value="GO_Central"/>
</dbReference>
<evidence type="ECO:0000256" key="8">
    <source>
        <dbReference type="ARBA" id="ARBA00022777"/>
    </source>
</evidence>
<dbReference type="STRING" id="402676.B6K7E8"/>
<dbReference type="GO" id="GO:0004798">
    <property type="term" value="F:dTMP kinase activity"/>
    <property type="evidence" value="ECO:0000318"/>
    <property type="project" value="GO_Central"/>
</dbReference>
<evidence type="ECO:0000259" key="10">
    <source>
        <dbReference type="Pfam" id="PF02223"/>
    </source>
</evidence>
<dbReference type="PROSITE" id="PS01331">
    <property type="entry name" value="THYMIDYLATE_KINASE"/>
    <property type="match status" value="1"/>
</dbReference>
<keyword evidence="13" id="KW-1185">Reference proteome</keyword>
<keyword evidence="9" id="KW-0067">ATP-binding</keyword>